<keyword evidence="2" id="KW-0489">Methyltransferase</keyword>
<dbReference type="GO" id="GO:0032259">
    <property type="term" value="P:methylation"/>
    <property type="evidence" value="ECO:0007669"/>
    <property type="project" value="UniProtKB-KW"/>
</dbReference>
<protein>
    <submittedName>
        <fullName evidence="2">Methyltransferase type 11</fullName>
    </submittedName>
</protein>
<dbReference type="GO" id="GO:0008168">
    <property type="term" value="F:methyltransferase activity"/>
    <property type="evidence" value="ECO:0007669"/>
    <property type="project" value="UniProtKB-KW"/>
</dbReference>
<dbReference type="KEGG" id="pprf:DPRO_1602"/>
<dbReference type="OrthoDB" id="9808140at2"/>
<name>A0A2C8F9E7_9BACT</name>
<feature type="domain" description="Methyltransferase" evidence="1">
    <location>
        <begin position="39"/>
        <end position="128"/>
    </location>
</feature>
<dbReference type="RefSeq" id="WP_097011547.1">
    <property type="nucleotide sequence ID" value="NZ_LT907975.1"/>
</dbReference>
<organism evidence="2 3">
    <name type="scientific">Pseudodesulfovibrio profundus</name>
    <dbReference type="NCBI Taxonomy" id="57320"/>
    <lineage>
        <taxon>Bacteria</taxon>
        <taxon>Pseudomonadati</taxon>
        <taxon>Thermodesulfobacteriota</taxon>
        <taxon>Desulfovibrionia</taxon>
        <taxon>Desulfovibrionales</taxon>
        <taxon>Desulfovibrionaceae</taxon>
    </lineage>
</organism>
<keyword evidence="2" id="KW-0808">Transferase</keyword>
<dbReference type="PANTHER" id="PTHR43591">
    <property type="entry name" value="METHYLTRANSFERASE"/>
    <property type="match status" value="1"/>
</dbReference>
<proteinExistence type="predicted"/>
<dbReference type="CDD" id="cd02440">
    <property type="entry name" value="AdoMet_MTases"/>
    <property type="match status" value="1"/>
</dbReference>
<evidence type="ECO:0000259" key="1">
    <source>
        <dbReference type="Pfam" id="PF13649"/>
    </source>
</evidence>
<dbReference type="Proteomes" id="UP000219215">
    <property type="component" value="Chromosome DPRO"/>
</dbReference>
<gene>
    <name evidence="2" type="ORF">DPRO_1602</name>
</gene>
<evidence type="ECO:0000313" key="3">
    <source>
        <dbReference type="Proteomes" id="UP000219215"/>
    </source>
</evidence>
<dbReference type="InterPro" id="IPR041698">
    <property type="entry name" value="Methyltransf_25"/>
</dbReference>
<dbReference type="EMBL" id="LT907975">
    <property type="protein sequence ID" value="SOB58500.1"/>
    <property type="molecule type" value="Genomic_DNA"/>
</dbReference>
<dbReference type="SUPFAM" id="SSF53335">
    <property type="entry name" value="S-adenosyl-L-methionine-dependent methyltransferases"/>
    <property type="match status" value="1"/>
</dbReference>
<reference evidence="3" key="1">
    <citation type="submission" date="2017-09" db="EMBL/GenBank/DDBJ databases">
        <authorList>
            <person name="Regsiter A."/>
            <person name="William W."/>
        </authorList>
    </citation>
    <scope>NUCLEOTIDE SEQUENCE [LARGE SCALE GENOMIC DNA]</scope>
    <source>
        <strain evidence="3">500-1</strain>
    </source>
</reference>
<sequence>MNEYSRMAKWYDTLVGPSLRPVHESMVQVALKRGCRSAVDVCCGTGMLAGMCFEAGLPVIGLDLSPDMLAVARKKRSGVRFQQGDATRLPFASDGFDAGFISFALHEKPLDQAERIFAETLRIVRPGGVVLIGDYRLPSVGRSPMTGLVVAMVERLAGADHHACFRQYMDRGGTTSFLHRSGEPFVRKRVFMGGWAGVYAVTVE</sequence>
<dbReference type="AlphaFoldDB" id="A0A2C8F9E7"/>
<accession>A0A2C8F9E7</accession>
<evidence type="ECO:0000313" key="2">
    <source>
        <dbReference type="EMBL" id="SOB58500.1"/>
    </source>
</evidence>
<dbReference type="Gene3D" id="3.40.50.150">
    <property type="entry name" value="Vaccinia Virus protein VP39"/>
    <property type="match status" value="1"/>
</dbReference>
<keyword evidence="3" id="KW-1185">Reference proteome</keyword>
<dbReference type="Pfam" id="PF13649">
    <property type="entry name" value="Methyltransf_25"/>
    <property type="match status" value="1"/>
</dbReference>
<dbReference type="InterPro" id="IPR029063">
    <property type="entry name" value="SAM-dependent_MTases_sf"/>
</dbReference>